<proteinExistence type="predicted"/>
<gene>
    <name evidence="2" type="ORF">DI564_14100</name>
</gene>
<keyword evidence="1" id="KW-1133">Transmembrane helix</keyword>
<dbReference type="AlphaFoldDB" id="A0A2W5LXL2"/>
<feature type="transmembrane region" description="Helical" evidence="1">
    <location>
        <begin position="285"/>
        <end position="304"/>
    </location>
</feature>
<name>A0A2W5LXL2_9GAMM</name>
<accession>A0A2W5LXL2</accession>
<feature type="transmembrane region" description="Helical" evidence="1">
    <location>
        <begin position="256"/>
        <end position="273"/>
    </location>
</feature>
<comment type="caution">
    <text evidence="2">The sequence shown here is derived from an EMBL/GenBank/DDBJ whole genome shotgun (WGS) entry which is preliminary data.</text>
</comment>
<organism evidence="2 3">
    <name type="scientific">Rhodanobacter denitrificans</name>
    <dbReference type="NCBI Taxonomy" id="666685"/>
    <lineage>
        <taxon>Bacteria</taxon>
        <taxon>Pseudomonadati</taxon>
        <taxon>Pseudomonadota</taxon>
        <taxon>Gammaproteobacteria</taxon>
        <taxon>Lysobacterales</taxon>
        <taxon>Rhodanobacteraceae</taxon>
        <taxon>Rhodanobacter</taxon>
    </lineage>
</organism>
<reference evidence="2 3" key="1">
    <citation type="submission" date="2017-08" db="EMBL/GenBank/DDBJ databases">
        <title>Infants hospitalized years apart are colonized by the same room-sourced microbial strains.</title>
        <authorList>
            <person name="Brooks B."/>
            <person name="Olm M.R."/>
            <person name="Firek B.A."/>
            <person name="Baker R."/>
            <person name="Thomas B.C."/>
            <person name="Morowitz M.J."/>
            <person name="Banfield J.F."/>
        </authorList>
    </citation>
    <scope>NUCLEOTIDE SEQUENCE [LARGE SCALE GENOMIC DNA]</scope>
    <source>
        <strain evidence="2">S2_005_003_R2_42</strain>
    </source>
</reference>
<feature type="transmembrane region" description="Helical" evidence="1">
    <location>
        <begin position="316"/>
        <end position="333"/>
    </location>
</feature>
<evidence type="ECO:0008006" key="4">
    <source>
        <dbReference type="Google" id="ProtNLM"/>
    </source>
</evidence>
<keyword evidence="1" id="KW-0472">Membrane</keyword>
<keyword evidence="1" id="KW-0812">Transmembrane</keyword>
<feature type="transmembrane region" description="Helical" evidence="1">
    <location>
        <begin position="108"/>
        <end position="128"/>
    </location>
</feature>
<feature type="transmembrane region" description="Helical" evidence="1">
    <location>
        <begin position="345"/>
        <end position="364"/>
    </location>
</feature>
<feature type="transmembrane region" description="Helical" evidence="1">
    <location>
        <begin position="166"/>
        <end position="192"/>
    </location>
</feature>
<evidence type="ECO:0000313" key="3">
    <source>
        <dbReference type="Proteomes" id="UP000249046"/>
    </source>
</evidence>
<evidence type="ECO:0000256" key="1">
    <source>
        <dbReference type="SAM" id="Phobius"/>
    </source>
</evidence>
<dbReference type="Proteomes" id="UP000249046">
    <property type="component" value="Unassembled WGS sequence"/>
</dbReference>
<sequence length="433" mass="45664">MRAIPIVPRFAAFALALGLALAVWRWHIPLMLWDHLDLVPIYRAWQDGALSQSEFWRFHGGHLHSAAYAVLLVTTALSGGQPWLDCMVSLALLLAYAALVLSIARDSLAAVAPRTGWLVVGFALYPGHLANLQWGWQVAVFLCLLGVVVAIRALSAGSLTWRRQAIALAGAAVAYASFATAIALIPAALTLIALRGELSPRQRLVQAIPWLVAAAAVAMQYRLAGPAGGSGAAPGVAVHYLLNFLGAGIARFATDLAPLAGAAGLVSGVVAMLRTRNRRASLPWCGLFVFGLVAAALAAAGRAGDYGADQAFSSRYVSFSSIFWLGWAGLVALAEPLRDAVPRRFGAIAWGAVAVLAAINAVHLSKRAAQLGTQTRQIAETIRATHPDVDAALLREIYFDEAAVAAERLAALRALRFAPFTGLPAEPAADAPR</sequence>
<feature type="transmembrane region" description="Helical" evidence="1">
    <location>
        <begin position="82"/>
        <end position="101"/>
    </location>
</feature>
<dbReference type="EMBL" id="QFPO01000014">
    <property type="protein sequence ID" value="PZQ12087.1"/>
    <property type="molecule type" value="Genomic_DNA"/>
</dbReference>
<evidence type="ECO:0000313" key="2">
    <source>
        <dbReference type="EMBL" id="PZQ12087.1"/>
    </source>
</evidence>
<feature type="transmembrane region" description="Helical" evidence="1">
    <location>
        <begin position="134"/>
        <end position="154"/>
    </location>
</feature>
<protein>
    <recommendedName>
        <fullName evidence="4">Transmembrane protein</fullName>
    </recommendedName>
</protein>